<keyword evidence="3" id="KW-1185">Reference proteome</keyword>
<dbReference type="Gene3D" id="3.40.710.10">
    <property type="entry name" value="DD-peptidase/beta-lactamase superfamily"/>
    <property type="match status" value="1"/>
</dbReference>
<dbReference type="InterPro" id="IPR045155">
    <property type="entry name" value="Beta-lactam_cat"/>
</dbReference>
<reference evidence="2 3" key="1">
    <citation type="submission" date="2021-10" db="EMBL/GenBank/DDBJ databases">
        <authorList>
            <person name="Criscuolo A."/>
        </authorList>
    </citation>
    <scope>NUCLEOTIDE SEQUENCE [LARGE SCALE GENOMIC DNA]</scope>
    <source>
        <strain evidence="3">CIP 111883</strain>
    </source>
</reference>
<dbReference type="RefSeq" id="WP_230499224.1">
    <property type="nucleotide sequence ID" value="NZ_CAKJTJ010000001.1"/>
</dbReference>
<accession>A0ABM8YHB7</accession>
<feature type="domain" description="Beta-lactamase class A catalytic" evidence="1">
    <location>
        <begin position="34"/>
        <end position="239"/>
    </location>
</feature>
<name>A0ABM8YHB7_9BACI</name>
<dbReference type="InterPro" id="IPR000871">
    <property type="entry name" value="Beta-lactam_class-A"/>
</dbReference>
<gene>
    <name evidence="2" type="ORF">BACCIP111883_00040</name>
</gene>
<organism evidence="2 3">
    <name type="scientific">Sutcliffiella rhizosphaerae</name>
    <dbReference type="NCBI Taxonomy" id="2880967"/>
    <lineage>
        <taxon>Bacteria</taxon>
        <taxon>Bacillati</taxon>
        <taxon>Bacillota</taxon>
        <taxon>Bacilli</taxon>
        <taxon>Bacillales</taxon>
        <taxon>Bacillaceae</taxon>
        <taxon>Sutcliffiella</taxon>
    </lineage>
</organism>
<dbReference type="PANTHER" id="PTHR35333:SF3">
    <property type="entry name" value="BETA-LACTAMASE-TYPE TRANSPEPTIDASE FOLD CONTAINING PROTEIN"/>
    <property type="match status" value="1"/>
</dbReference>
<sequence>MNPINPQQQNLVKRVQNVVNTTPGHVSCIIKEGKETLVEIHPNVRKKAASLIKIPILLTAFYLVDKGKLDLSKRYKINQIRKVGGAGVIQYLDSATELSLLDHLTLMIVVSDNMATNKVIDVLTMESIQQFCHEKELYKTTLLRKMMDNIASKSGLENNTSAIDMMTCMDILQDKRHFSVKSRMQMLEIIFGQQLQDKLPFYINEEDIKVANKTGELPGVEHDCAVFSFREKNLIVIVMIDGLVDNSAGKRAIQKIGWVVKSYLLETPLFRK</sequence>
<dbReference type="PANTHER" id="PTHR35333">
    <property type="entry name" value="BETA-LACTAMASE"/>
    <property type="match status" value="1"/>
</dbReference>
<protein>
    <recommendedName>
        <fullName evidence="1">Beta-lactamase class A catalytic domain-containing protein</fullName>
    </recommendedName>
</protein>
<dbReference type="InterPro" id="IPR012338">
    <property type="entry name" value="Beta-lactam/transpept-like"/>
</dbReference>
<evidence type="ECO:0000313" key="3">
    <source>
        <dbReference type="Proteomes" id="UP000789833"/>
    </source>
</evidence>
<proteinExistence type="predicted"/>
<evidence type="ECO:0000313" key="2">
    <source>
        <dbReference type="EMBL" id="CAG9619273.1"/>
    </source>
</evidence>
<dbReference type="SUPFAM" id="SSF56601">
    <property type="entry name" value="beta-lactamase/transpeptidase-like"/>
    <property type="match status" value="1"/>
</dbReference>
<comment type="caution">
    <text evidence="2">The sequence shown here is derived from an EMBL/GenBank/DDBJ whole genome shotgun (WGS) entry which is preliminary data.</text>
</comment>
<dbReference type="Pfam" id="PF13354">
    <property type="entry name" value="Beta-lactamase2"/>
    <property type="match status" value="1"/>
</dbReference>
<evidence type="ECO:0000259" key="1">
    <source>
        <dbReference type="Pfam" id="PF13354"/>
    </source>
</evidence>
<dbReference type="EMBL" id="CAKJTJ010000001">
    <property type="protein sequence ID" value="CAG9619273.1"/>
    <property type="molecule type" value="Genomic_DNA"/>
</dbReference>
<dbReference type="Proteomes" id="UP000789833">
    <property type="component" value="Unassembled WGS sequence"/>
</dbReference>